<dbReference type="PANTHER" id="PTHR31325">
    <property type="entry name" value="OS01G0798800 PROTEIN-RELATED"/>
    <property type="match status" value="1"/>
</dbReference>
<evidence type="ECO:0000256" key="1">
    <source>
        <dbReference type="SAM" id="Phobius"/>
    </source>
</evidence>
<feature type="transmembrane region" description="Helical" evidence="1">
    <location>
        <begin position="333"/>
        <end position="353"/>
    </location>
</feature>
<feature type="transmembrane region" description="Helical" evidence="1">
    <location>
        <begin position="137"/>
        <end position="154"/>
    </location>
</feature>
<feature type="transmembrane region" description="Helical" evidence="1">
    <location>
        <begin position="365"/>
        <end position="384"/>
    </location>
</feature>
<organism evidence="3">
    <name type="scientific">Triticum aestivum</name>
    <name type="common">Wheat</name>
    <dbReference type="NCBI Taxonomy" id="4565"/>
    <lineage>
        <taxon>Eukaryota</taxon>
        <taxon>Viridiplantae</taxon>
        <taxon>Streptophyta</taxon>
        <taxon>Embryophyta</taxon>
        <taxon>Tracheophyta</taxon>
        <taxon>Spermatophyta</taxon>
        <taxon>Magnoliopsida</taxon>
        <taxon>Liliopsida</taxon>
        <taxon>Poales</taxon>
        <taxon>Poaceae</taxon>
        <taxon>BOP clade</taxon>
        <taxon>Pooideae</taxon>
        <taxon>Triticodae</taxon>
        <taxon>Triticeae</taxon>
        <taxon>Triticinae</taxon>
        <taxon>Triticum</taxon>
    </lineage>
</organism>
<sequence>MSLWWNEWQLRILVLASLSAQYFLVLSARARKFHIPPWLKVSLRLAHLGRDALAIFALATLFNRQKGGPRCSYARGTRDLELLWAPVLVMHLGGQVVITSYKIEDNEQWSRHILTSLSKVTVALYVFYKSWLSDDKRLLAATILLFVMVVVRCFQKALDLRDSSFNALRKASSLPEWVTLRRTKLRQKRLSRYNLNGEGLERKQEEGLIGKYVQDVKALVSRCVEPHLEQEASRAHPQLEADYPHLARPTVIPRLPYQLFLDFSSKYVHRLEIMRHFWSVDNEKVYLAIEGALSAMTSFLYTKDDSTTTLKKDDSTTRLDFKKTTVLLILRRYTHVLITCAALIAAICLVHTGSHKEDYSGEDTWVTLVFLYGTLLLELVYLCAKSAFREKFSGKILQHNLIGLVARNRCHSKLTRIAAWLGCKELVDEYFWHMKPNYSSCREITKLVRGHVQSGWEDYITDSGSYKKFNETRGDWTLARARCGYSERLDWSIRRPFDESVILWHLATDLLCAHLDTSPDDQCAPRCKEISNYMMHLLFENPEMLMPGSRKNLLARVCGELEDLLEREHTRRDKEITHRGISEFLIDFYHDTDHTEDNGIIVGACRLVAQILYNHNHGDSDDDQTRMWKVIQCVWVEMLCFSAGRSRGYLHAQTLGTGVEYLSYIWVLLAYTGMETLADKLQEREVFVDARV</sequence>
<accession>A0A1D6RP91</accession>
<dbReference type="EnsemblPlants" id="TraesCS2D02G549500.1">
    <property type="protein sequence ID" value="TraesCS2D02G549500.1"/>
    <property type="gene ID" value="TraesCS2D02G549500"/>
</dbReference>
<evidence type="ECO:0000313" key="3">
    <source>
        <dbReference type="EnsemblPlants" id="TraesCS2D02G549500.1"/>
    </source>
</evidence>
<dbReference type="Gramene" id="TraesRN2D0101190200.1">
    <property type="protein sequence ID" value="TraesRN2D0101190200.1"/>
    <property type="gene ID" value="TraesRN2D0101190200"/>
</dbReference>
<evidence type="ECO:0000259" key="2">
    <source>
        <dbReference type="Pfam" id="PF13968"/>
    </source>
</evidence>
<dbReference type="STRING" id="4565.A0A1D6RP91"/>
<keyword evidence="1" id="KW-0472">Membrane</keyword>
<keyword evidence="1" id="KW-1133">Transmembrane helix</keyword>
<keyword evidence="4" id="KW-1185">Reference proteome</keyword>
<proteinExistence type="predicted"/>
<evidence type="ECO:0000313" key="4">
    <source>
        <dbReference type="Proteomes" id="UP000019116"/>
    </source>
</evidence>
<dbReference type="Gramene" id="TraesROB_scaffold_059584_01G000100.1">
    <property type="protein sequence ID" value="TraesROB_scaffold_059584_01G000100.1"/>
    <property type="gene ID" value="TraesROB_scaffold_059584_01G000100"/>
</dbReference>
<protein>
    <recommendedName>
        <fullName evidence="2">DUF4220 domain-containing protein</fullName>
    </recommendedName>
</protein>
<dbReference type="InterPro" id="IPR007658">
    <property type="entry name" value="DUF594"/>
</dbReference>
<feature type="transmembrane region" description="Helical" evidence="1">
    <location>
        <begin position="82"/>
        <end position="101"/>
    </location>
</feature>
<reference evidence="3" key="1">
    <citation type="submission" date="2018-08" db="EMBL/GenBank/DDBJ databases">
        <authorList>
            <person name="Rossello M."/>
        </authorList>
    </citation>
    <scope>NUCLEOTIDE SEQUENCE [LARGE SCALE GENOMIC DNA]</scope>
    <source>
        <strain evidence="3">cv. Chinese Spring</strain>
    </source>
</reference>
<reference evidence="3" key="2">
    <citation type="submission" date="2018-10" db="UniProtKB">
        <authorList>
            <consortium name="EnsemblPlants"/>
        </authorList>
    </citation>
    <scope>IDENTIFICATION</scope>
</reference>
<dbReference type="Gramene" id="TraesCS2D03G1218700.1">
    <property type="protein sequence ID" value="TraesCS2D03G1218700.1.CDS"/>
    <property type="gene ID" value="TraesCS2D03G1218700"/>
</dbReference>
<dbReference type="Gramene" id="TraesCLE_scaffold_060619_01G000300.1">
    <property type="protein sequence ID" value="TraesCLE_scaffold_060619_01G000300.1"/>
    <property type="gene ID" value="TraesCLE_scaffold_060619_01G000300"/>
</dbReference>
<dbReference type="Gramene" id="TraesWEE_scaffold_081018_01G000100.1">
    <property type="protein sequence ID" value="TraesWEE_scaffold_081018_01G000100.1"/>
    <property type="gene ID" value="TraesWEE_scaffold_081018_01G000100"/>
</dbReference>
<dbReference type="Gramene" id="TraesNOR2D03G01306510.1">
    <property type="protein sequence ID" value="TraesNOR2D03G01306510.1"/>
    <property type="gene ID" value="TraesNOR2D03G01306510"/>
</dbReference>
<dbReference type="OMA" id="GSHKEDY"/>
<dbReference type="Gramene" id="TraesMAC2D03G01288160.1">
    <property type="protein sequence ID" value="TraesMAC2D03G01288160.1"/>
    <property type="gene ID" value="TraesMAC2D03G01288160"/>
</dbReference>
<feature type="transmembrane region" description="Helical" evidence="1">
    <location>
        <begin position="12"/>
        <end position="30"/>
    </location>
</feature>
<dbReference type="Gramene" id="TraesJUL2D03G01301200.1">
    <property type="protein sequence ID" value="TraesJUL2D03G01301200.1"/>
    <property type="gene ID" value="TraesJUL2D03G01301200"/>
</dbReference>
<dbReference type="Gramene" id="TraesARI2D03G01309520.1">
    <property type="protein sequence ID" value="TraesARI2D03G01309520.1"/>
    <property type="gene ID" value="TraesARI2D03G01309520"/>
</dbReference>
<dbReference type="InterPro" id="IPR025315">
    <property type="entry name" value="DUF4220"/>
</dbReference>
<keyword evidence="1" id="KW-0812">Transmembrane</keyword>
<dbReference type="Pfam" id="PF13968">
    <property type="entry name" value="DUF4220"/>
    <property type="match status" value="1"/>
</dbReference>
<dbReference type="AlphaFoldDB" id="A0A1D6RP91"/>
<feature type="domain" description="DUF4220" evidence="2">
    <location>
        <begin position="45"/>
        <end position="382"/>
    </location>
</feature>
<dbReference type="Proteomes" id="UP000019116">
    <property type="component" value="Chromosome 2D"/>
</dbReference>
<name>A0A1D6RP91_WHEAT</name>
<dbReference type="Gramene" id="TraesCS2D02G549500.1">
    <property type="protein sequence ID" value="TraesCS2D02G549500.1"/>
    <property type="gene ID" value="TraesCS2D02G549500"/>
</dbReference>
<dbReference type="Pfam" id="PF04578">
    <property type="entry name" value="DUF594"/>
    <property type="match status" value="1"/>
</dbReference>
<dbReference type="Gramene" id="TraesCAD_scaffold_057954_01G000300.1">
    <property type="protein sequence ID" value="TraesCAD_scaffold_057954_01G000300.1"/>
    <property type="gene ID" value="TraesCAD_scaffold_057954_01G000300"/>
</dbReference>
<dbReference type="Gramene" id="TraesJAG2D03G01298570.1">
    <property type="protein sequence ID" value="TraesJAG2D03G01298570.1"/>
    <property type="gene ID" value="TraesJAG2D03G01298570"/>
</dbReference>
<dbReference type="OrthoDB" id="664790at2759"/>